<keyword evidence="5" id="KW-1185">Reference proteome</keyword>
<dbReference type="Gene3D" id="2.40.50.140">
    <property type="entry name" value="Nucleic acid-binding proteins"/>
    <property type="match status" value="3"/>
</dbReference>
<dbReference type="SUPFAM" id="SSF81872">
    <property type="entry name" value="BRCA2 helical domain"/>
    <property type="match status" value="1"/>
</dbReference>
<feature type="region of interest" description="Disordered" evidence="1">
    <location>
        <begin position="229"/>
        <end position="352"/>
    </location>
</feature>
<comment type="caution">
    <text evidence="4">The sequence shown here is derived from an EMBL/GenBank/DDBJ whole genome shotgun (WGS) entry which is preliminary data.</text>
</comment>
<gene>
    <name evidence="4" type="ORF">MKK02DRAFT_21747</name>
</gene>
<dbReference type="GeneID" id="77725661"/>
<feature type="compositionally biased region" description="Low complexity" evidence="1">
    <location>
        <begin position="327"/>
        <end position="343"/>
    </location>
</feature>
<dbReference type="InterPro" id="IPR012340">
    <property type="entry name" value="NA-bd_OB-fold"/>
</dbReference>
<feature type="domain" description="BRCA2 OB1" evidence="2">
    <location>
        <begin position="547"/>
        <end position="669"/>
    </location>
</feature>
<feature type="region of interest" description="Disordered" evidence="1">
    <location>
        <begin position="707"/>
        <end position="733"/>
    </location>
</feature>
<organism evidence="4 5">
    <name type="scientific">Dioszegia hungarica</name>
    <dbReference type="NCBI Taxonomy" id="4972"/>
    <lineage>
        <taxon>Eukaryota</taxon>
        <taxon>Fungi</taxon>
        <taxon>Dikarya</taxon>
        <taxon>Basidiomycota</taxon>
        <taxon>Agaricomycotina</taxon>
        <taxon>Tremellomycetes</taxon>
        <taxon>Tremellales</taxon>
        <taxon>Bulleribasidiaceae</taxon>
        <taxon>Dioszegia</taxon>
    </lineage>
</organism>
<dbReference type="InterPro" id="IPR015187">
    <property type="entry name" value="BRCA2_OB_1"/>
</dbReference>
<reference evidence="4" key="1">
    <citation type="journal article" date="2022" name="G3 (Bethesda)">
        <title>High quality genome of the basidiomycete yeast Dioszegia hungarica PDD-24b-2 isolated from cloud water.</title>
        <authorList>
            <person name="Jarrige D."/>
            <person name="Haridas S."/>
            <person name="Bleykasten-Grosshans C."/>
            <person name="Joly M."/>
            <person name="Nadalig T."/>
            <person name="Sancelme M."/>
            <person name="Vuilleumier S."/>
            <person name="Grigoriev I.V."/>
            <person name="Amato P."/>
            <person name="Bringel F."/>
        </authorList>
    </citation>
    <scope>NUCLEOTIDE SEQUENCE</scope>
    <source>
        <strain evidence="4">PDD-24b-2</strain>
    </source>
</reference>
<dbReference type="GO" id="GO:0006355">
    <property type="term" value="P:regulation of DNA-templated transcription"/>
    <property type="evidence" value="ECO:0007669"/>
    <property type="project" value="TreeGrafter"/>
</dbReference>
<protein>
    <submittedName>
        <fullName evidence="4">BRCA2, oligonucleotide/oligosaccharide-binding, domain 1-domain-containing protein</fullName>
    </submittedName>
</protein>
<dbReference type="Proteomes" id="UP001164286">
    <property type="component" value="Unassembled WGS sequence"/>
</dbReference>
<feature type="compositionally biased region" description="Polar residues" evidence="1">
    <location>
        <begin position="294"/>
        <end position="320"/>
    </location>
</feature>
<feature type="region of interest" description="Disordered" evidence="1">
    <location>
        <begin position="1"/>
        <end position="130"/>
    </location>
</feature>
<name>A0AA38LYF4_9TREE</name>
<feature type="compositionally biased region" description="Low complexity" evidence="1">
    <location>
        <begin position="97"/>
        <end position="112"/>
    </location>
</feature>
<proteinExistence type="predicted"/>
<accession>A0AA38LYF4</accession>
<sequence length="931" mass="99612">MPPPRVSGFATGGGRAPPGISPSAQAAAAGILSRAAESPHPVSAVPRPPPSPARSGFASATGRAPPPISAAAASASHALLRQADSAIPGSSTPTRTSGPRASISASSPRPSGFATATGQAPPPISASAASASRKLFEQAEAVIPTLRSSGLPTHSGHTPPHIPDLLASEVPFSQESGHSAFDDDAFNAPAPDPGTGNYSLGFQTGRGAVVAAPSDAARAKAMAMFDSPAPAGDQADTHQTPVRQAPPLPFAPPKSTLQAPSGFATGAGRAVAGPSQAARAKVGSIFTDDPARTGTPQNSSQAFITPRLATQSRQSATGQAFRTPLRTTTNTPSAMAAPSTPAALTGSPAPRKFKPIELGTPGLLRRRVGLAITPSQLGKTRTGFSTPFKTGVSASPALPRTSMQPAPTPAPVAPVVQSVFDLTIPSDRQSYSNAWLKPQYHSIPELVELGIPDEIYLMELRFAKAYRFVADDGSDLGPAEAYTKVKAAGCTYATQAWVTNHWSMILWKLAGTIQAQYEFFERLWRWEEVINQLLYRYEREYGRAERPIIRRIHEHDSSPSLPLVLVVTAIVRPPPEYKEEGDKDDPAPIRPFLELTDGWYQISAQVDDCLARAINKGKIKVGRKLAVTGAKLESSGEGVDPLESLDKTLLSITGNSTQLARWDAKLGRQSEPFVSGLSSLSVDGGVISLMDVVIEKMFPVAYTTADKGNKEAPWGEEEERQRQDAWTEKYSAESTRLQGEMRKQLELIEDMVGALCSAAEGVEGGHGGGESNSWAELTIGYPSDNVDQIFDSLLEAKSIDSRLRTMASSTLLHVAAYGRTYFEREASNGYLEVEAELQVLCPPRQVRDFRIIRFRDARRGEKAPCRVGMLNVWDVKALGEGALEEGKRYMVANLMPGRAGDWRTPQPRPDGSKAEIYFHTRKDTRWQAIDI</sequence>
<dbReference type="PANTHER" id="PTHR11289">
    <property type="entry name" value="BREAST CANCER TYPE 2 SUSCEPTIBILITY PROTEIN BRCA2"/>
    <property type="match status" value="1"/>
</dbReference>
<dbReference type="Pfam" id="PF09103">
    <property type="entry name" value="BRCA-2_OB1"/>
    <property type="match status" value="1"/>
</dbReference>
<dbReference type="CDD" id="cd04493">
    <property type="entry name" value="BRCA2DBD_OB1"/>
    <property type="match status" value="1"/>
</dbReference>
<evidence type="ECO:0000313" key="4">
    <source>
        <dbReference type="EMBL" id="KAI9638926.1"/>
    </source>
</evidence>
<dbReference type="InterPro" id="IPR015525">
    <property type="entry name" value="BRCA2"/>
</dbReference>
<evidence type="ECO:0000259" key="2">
    <source>
        <dbReference type="Pfam" id="PF09103"/>
    </source>
</evidence>
<evidence type="ECO:0000313" key="5">
    <source>
        <dbReference type="Proteomes" id="UP001164286"/>
    </source>
</evidence>
<dbReference type="SUPFAM" id="SSF50249">
    <property type="entry name" value="Nucleic acid-binding proteins"/>
    <property type="match status" value="2"/>
</dbReference>
<dbReference type="EMBL" id="JAKWFO010000002">
    <property type="protein sequence ID" value="KAI9638926.1"/>
    <property type="molecule type" value="Genomic_DNA"/>
</dbReference>
<dbReference type="PANTHER" id="PTHR11289:SF0">
    <property type="entry name" value="BREAST CANCER TYPE 2 SUSCEPTIBILITY PROTEIN"/>
    <property type="match status" value="1"/>
</dbReference>
<dbReference type="InterPro" id="IPR015252">
    <property type="entry name" value="BRCA2_hlx"/>
</dbReference>
<feature type="compositionally biased region" description="Low complexity" evidence="1">
    <location>
        <begin position="69"/>
        <end position="78"/>
    </location>
</feature>
<dbReference type="AlphaFoldDB" id="A0AA38LYF4"/>
<dbReference type="GO" id="GO:0000724">
    <property type="term" value="P:double-strand break repair via homologous recombination"/>
    <property type="evidence" value="ECO:0007669"/>
    <property type="project" value="InterPro"/>
</dbReference>
<dbReference type="InterPro" id="IPR036315">
    <property type="entry name" value="BRCA2_hlx_sf"/>
</dbReference>
<dbReference type="RefSeq" id="XP_052948703.1">
    <property type="nucleotide sequence ID" value="XM_053086460.1"/>
</dbReference>
<feature type="compositionally biased region" description="Basic and acidic residues" evidence="1">
    <location>
        <begin position="719"/>
        <end position="731"/>
    </location>
</feature>
<evidence type="ECO:0000259" key="3">
    <source>
        <dbReference type="Pfam" id="PF09169"/>
    </source>
</evidence>
<dbReference type="Pfam" id="PF09169">
    <property type="entry name" value="BRCA-2_helical"/>
    <property type="match status" value="1"/>
</dbReference>
<feature type="domain" description="Breast cancer type 2 susceptibility protein helical" evidence="3">
    <location>
        <begin position="469"/>
        <end position="540"/>
    </location>
</feature>
<evidence type="ECO:0000256" key="1">
    <source>
        <dbReference type="SAM" id="MobiDB-lite"/>
    </source>
</evidence>